<organism evidence="2 3">
    <name type="scientific">Anaeromyxobacter dehalogenans (strain ATCC BAA-258 / DSM 21875 / 2CP-1)</name>
    <dbReference type="NCBI Taxonomy" id="455488"/>
    <lineage>
        <taxon>Bacteria</taxon>
        <taxon>Pseudomonadati</taxon>
        <taxon>Myxococcota</taxon>
        <taxon>Myxococcia</taxon>
        <taxon>Myxococcales</taxon>
        <taxon>Cystobacterineae</taxon>
        <taxon>Anaeromyxobacteraceae</taxon>
        <taxon>Anaeromyxobacter</taxon>
    </lineage>
</organism>
<protein>
    <recommendedName>
        <fullName evidence="4">THAP4-like heme-binding beta-barrel domain-containing protein</fullName>
    </recommendedName>
</protein>
<dbReference type="RefSeq" id="WP_012631980.1">
    <property type="nucleotide sequence ID" value="NC_011891.1"/>
</dbReference>
<accession>B8JC11</accession>
<evidence type="ECO:0000256" key="1">
    <source>
        <dbReference type="SAM" id="SignalP"/>
    </source>
</evidence>
<dbReference type="AlphaFoldDB" id="B8JC11"/>
<dbReference type="InterPro" id="IPR012674">
    <property type="entry name" value="Calycin"/>
</dbReference>
<proteinExistence type="predicted"/>
<evidence type="ECO:0000313" key="3">
    <source>
        <dbReference type="Proteomes" id="UP000007089"/>
    </source>
</evidence>
<dbReference type="KEGG" id="acp:A2cp1_0576"/>
<keyword evidence="3" id="KW-1185">Reference proteome</keyword>
<feature type="chain" id="PRO_5002875332" description="THAP4-like heme-binding beta-barrel domain-containing protein" evidence="1">
    <location>
        <begin position="27"/>
        <end position="198"/>
    </location>
</feature>
<feature type="signal peptide" evidence="1">
    <location>
        <begin position="1"/>
        <end position="26"/>
    </location>
</feature>
<dbReference type="EMBL" id="CP001359">
    <property type="protein sequence ID" value="ACL63933.1"/>
    <property type="molecule type" value="Genomic_DNA"/>
</dbReference>
<evidence type="ECO:0008006" key="4">
    <source>
        <dbReference type="Google" id="ProtNLM"/>
    </source>
</evidence>
<gene>
    <name evidence="2" type="ordered locus">A2cp1_0576</name>
</gene>
<evidence type="ECO:0000313" key="2">
    <source>
        <dbReference type="EMBL" id="ACL63933.1"/>
    </source>
</evidence>
<keyword evidence="1" id="KW-0732">Signal</keyword>
<dbReference type="Gene3D" id="2.40.128.20">
    <property type="match status" value="1"/>
</dbReference>
<dbReference type="HOGENOM" id="CLU_1375723_0_0_7"/>
<reference evidence="2" key="1">
    <citation type="submission" date="2009-01" db="EMBL/GenBank/DDBJ databases">
        <title>Complete sequence of Anaeromyxobacter dehalogenans 2CP-1.</title>
        <authorList>
            <consortium name="US DOE Joint Genome Institute"/>
            <person name="Lucas S."/>
            <person name="Copeland A."/>
            <person name="Lapidus A."/>
            <person name="Glavina del Rio T."/>
            <person name="Dalin E."/>
            <person name="Tice H."/>
            <person name="Bruce D."/>
            <person name="Goodwin L."/>
            <person name="Pitluck S."/>
            <person name="Saunders E."/>
            <person name="Brettin T."/>
            <person name="Detter J.C."/>
            <person name="Han C."/>
            <person name="Larimer F."/>
            <person name="Land M."/>
            <person name="Hauser L."/>
            <person name="Kyrpides N."/>
            <person name="Ovchinnikova G."/>
            <person name="Beliaev A.S."/>
            <person name="Richardson P."/>
        </authorList>
    </citation>
    <scope>NUCLEOTIDE SEQUENCE</scope>
    <source>
        <strain evidence="2">2CP-1</strain>
    </source>
</reference>
<sequence>MHPSTPVPAPGLLMLSLCALAMPAAAADPGPAKPAGGTSAPAQAPDPWAAFRGFLGVWEGTSRGAPGAGTVRREYRLVLGDRFIEVRNASAYPPQEGNREGELHEDVGYVSLDRARSVYVLRQFHVEGFVNTYAAPAGSPPASPLVFTSEAIENIAPGWRARETYRFEGPDELVEVFELAAPGKEFTTYTEARLKRRR</sequence>
<dbReference type="Proteomes" id="UP000007089">
    <property type="component" value="Chromosome"/>
</dbReference>
<name>B8JC11_ANAD2</name>